<name>F0WLP7_9STRA</name>
<organism evidence="1">
    <name type="scientific">Albugo laibachii Nc14</name>
    <dbReference type="NCBI Taxonomy" id="890382"/>
    <lineage>
        <taxon>Eukaryota</taxon>
        <taxon>Sar</taxon>
        <taxon>Stramenopiles</taxon>
        <taxon>Oomycota</taxon>
        <taxon>Peronosporomycetes</taxon>
        <taxon>Albuginales</taxon>
        <taxon>Albuginaceae</taxon>
        <taxon>Albugo</taxon>
    </lineage>
</organism>
<gene>
    <name evidence="1" type="primary">AlNc14C147G7432</name>
    <name evidence="1" type="ORF">ALNC14_083560</name>
</gene>
<reference evidence="1" key="1">
    <citation type="journal article" date="2011" name="PLoS Biol.">
        <title>Gene gain and loss during evolution of obligate parasitism in the white rust pathogen of Arabidopsis thaliana.</title>
        <authorList>
            <person name="Kemen E."/>
            <person name="Gardiner A."/>
            <person name="Schultz-Larsen T."/>
            <person name="Kemen A.C."/>
            <person name="Balmuth A.L."/>
            <person name="Robert-Seilaniantz A."/>
            <person name="Bailey K."/>
            <person name="Holub E."/>
            <person name="Studholme D.J."/>
            <person name="Maclean D."/>
            <person name="Jones J.D."/>
        </authorList>
    </citation>
    <scope>NUCLEOTIDE SEQUENCE</scope>
</reference>
<sequence>MSARKHSIGVILDSFKNRIHVVIALSFSAALFSNFNINQSNIQVKDFGRMMKPLCVRYGSGKGERKLQCGIVRICLSLESFHITHFPSTSLTLFNLIG</sequence>
<evidence type="ECO:0000313" key="1">
    <source>
        <dbReference type="EMBL" id="CCA22213.1"/>
    </source>
</evidence>
<reference evidence="1" key="2">
    <citation type="submission" date="2011-02" db="EMBL/GenBank/DDBJ databases">
        <authorList>
            <person name="MacLean D."/>
        </authorList>
    </citation>
    <scope>NUCLEOTIDE SEQUENCE</scope>
</reference>
<dbReference type="HOGENOM" id="CLU_2337905_0_0_1"/>
<dbReference type="AlphaFoldDB" id="F0WLP7"/>
<protein>
    <submittedName>
        <fullName evidence="1">AlNc14C147G7432 protein</fullName>
    </submittedName>
</protein>
<proteinExistence type="predicted"/>
<dbReference type="EMBL" id="FR824192">
    <property type="protein sequence ID" value="CCA22213.1"/>
    <property type="molecule type" value="Genomic_DNA"/>
</dbReference>
<accession>F0WLP7</accession>